<dbReference type="InterPro" id="IPR007867">
    <property type="entry name" value="GMC_OxRtase_C"/>
</dbReference>
<evidence type="ECO:0000313" key="7">
    <source>
        <dbReference type="EMBL" id="PBC31999.1"/>
    </source>
</evidence>
<protein>
    <submittedName>
        <fullName evidence="7">Glucose dehydrogenase [acceptor]</fullName>
    </submittedName>
</protein>
<dbReference type="Pfam" id="PF05199">
    <property type="entry name" value="GMC_oxred_C"/>
    <property type="match status" value="1"/>
</dbReference>
<dbReference type="GO" id="GO:0008137">
    <property type="term" value="F:NADH dehydrogenase (ubiquinone) activity"/>
    <property type="evidence" value="ECO:0007669"/>
    <property type="project" value="UniProtKB-EC"/>
</dbReference>
<proteinExistence type="inferred from homology"/>
<evidence type="ECO:0000313" key="8">
    <source>
        <dbReference type="Proteomes" id="UP000242457"/>
    </source>
</evidence>
<evidence type="ECO:0000256" key="4">
    <source>
        <dbReference type="ARBA" id="ARBA00022827"/>
    </source>
</evidence>
<dbReference type="InterPro" id="IPR012132">
    <property type="entry name" value="GMC_OxRdtase"/>
</dbReference>
<reference evidence="7 8" key="1">
    <citation type="submission" date="2014-07" db="EMBL/GenBank/DDBJ databases">
        <title>Genomic and transcriptomic analysis on Apis cerana provide comprehensive insights into honey bee biology.</title>
        <authorList>
            <person name="Diao Q."/>
            <person name="Sun L."/>
            <person name="Zheng H."/>
            <person name="Zheng H."/>
            <person name="Xu S."/>
            <person name="Wang S."/>
            <person name="Zeng Z."/>
            <person name="Hu F."/>
            <person name="Su S."/>
            <person name="Wu J."/>
        </authorList>
    </citation>
    <scope>NUCLEOTIDE SEQUENCE [LARGE SCALE GENOMIC DNA]</scope>
    <source>
        <tissue evidence="7">Pupae without intestine</tissue>
    </source>
</reference>
<dbReference type="PANTHER" id="PTHR11552">
    <property type="entry name" value="GLUCOSE-METHANOL-CHOLINE GMC OXIDOREDUCTASE"/>
    <property type="match status" value="1"/>
</dbReference>
<feature type="compositionally biased region" description="Basic and acidic residues" evidence="5">
    <location>
        <begin position="738"/>
        <end position="748"/>
    </location>
</feature>
<organism evidence="7 8">
    <name type="scientific">Apis cerana cerana</name>
    <name type="common">Oriental honeybee</name>
    <dbReference type="NCBI Taxonomy" id="94128"/>
    <lineage>
        <taxon>Eukaryota</taxon>
        <taxon>Metazoa</taxon>
        <taxon>Ecdysozoa</taxon>
        <taxon>Arthropoda</taxon>
        <taxon>Hexapoda</taxon>
        <taxon>Insecta</taxon>
        <taxon>Pterygota</taxon>
        <taxon>Neoptera</taxon>
        <taxon>Endopterygota</taxon>
        <taxon>Hymenoptera</taxon>
        <taxon>Apocrita</taxon>
        <taxon>Aculeata</taxon>
        <taxon>Apoidea</taxon>
        <taxon>Anthophila</taxon>
        <taxon>Apidae</taxon>
        <taxon>Apis</taxon>
    </lineage>
</organism>
<feature type="region of interest" description="Disordered" evidence="5">
    <location>
        <begin position="713"/>
        <end position="755"/>
    </location>
</feature>
<keyword evidence="3" id="KW-0285">Flavoprotein</keyword>
<evidence type="ECO:0000256" key="5">
    <source>
        <dbReference type="SAM" id="MobiDB-lite"/>
    </source>
</evidence>
<evidence type="ECO:0000256" key="3">
    <source>
        <dbReference type="ARBA" id="ARBA00022630"/>
    </source>
</evidence>
<dbReference type="InterPro" id="IPR036188">
    <property type="entry name" value="FAD/NAD-bd_sf"/>
</dbReference>
<keyword evidence="8" id="KW-1185">Reference proteome</keyword>
<dbReference type="GO" id="GO:0016614">
    <property type="term" value="F:oxidoreductase activity, acting on CH-OH group of donors"/>
    <property type="evidence" value="ECO:0007669"/>
    <property type="project" value="InterPro"/>
</dbReference>
<gene>
    <name evidence="7" type="ORF">APICC_07570</name>
</gene>
<comment type="similarity">
    <text evidence="2">Belongs to the GMC oxidoreductase family.</text>
</comment>
<dbReference type="EMBL" id="KZ288223">
    <property type="protein sequence ID" value="PBC31999.1"/>
    <property type="molecule type" value="Genomic_DNA"/>
</dbReference>
<evidence type="ECO:0000256" key="1">
    <source>
        <dbReference type="ARBA" id="ARBA00001974"/>
    </source>
</evidence>
<sequence>MASYCALNVDKYPTNRAEEIFASKRKEFDFIIVGAGSAGSILASRLTEVEDWDVLLIERGEDPLPETSSPALFFNNIDGPQIKIPIYLFHGWLLKAHIEAPYYSSIILLKLAGIYLIIISHGLRSSGLIFTNKGYRYIYHDRSRALCTILCRILTEYQNSSCLGSVQQRCKWTRGKALGGSSVTNGLLYVMGNEKDYNDWEELGNDGWNFASVLPYFTNSTNCSPSYVSKHGTKYCGDDGPMRIRHFEIASLGVEKVLMEGLREAGHDILEEVNGDRFLGFGRVMGTVYDGRRENAAMTFLSSARERKNLRVMKSSAVESVLFEGGRAIGVRVRSEQDRGLVAEVRARKEVILSAGSVATPQLLMLSGIGPREHLEKMGIPVVADRPVGANLQDHVIWAGMYISYVNESLSSPPSPNRLFNSAYEYMVENRGPLRVYRNDLLGTVNVNDPDSEYPDVQFLFIPFERGERVQLSVFLDRIGLSGEMVGKLEEQIERMSVIVVFSILLKPRSRGVVELRSTDPTDPVKIYTNYLVEAEDTRTLVKSVDKIKAILDTDALRSRGMRLGRFDVPGCRHFEPDTDQYWECSVRHVSVSYQHSCGTSRMGPGNDTRAVVDPRLRVHGVDGLRVIDGSIIPEIPAANPNAAVMMIAEKGADIGLDCLASRRYGIVFRIRCSSPSVCIINSHKNFIPTHIPDIARKNSFLSYQISNEDDIRDADGMGDHPHRRPSYGQTYVNQENINHKPRSDIHKTGGSAKC</sequence>
<accession>A0A2A3ELG1</accession>
<dbReference type="Gene3D" id="3.30.560.10">
    <property type="entry name" value="Glucose Oxidase, domain 3"/>
    <property type="match status" value="1"/>
</dbReference>
<dbReference type="OrthoDB" id="269227at2759"/>
<dbReference type="Pfam" id="PF00732">
    <property type="entry name" value="GMC_oxred_N"/>
    <property type="match status" value="1"/>
</dbReference>
<dbReference type="AlphaFoldDB" id="A0A2A3ELG1"/>
<evidence type="ECO:0000259" key="6">
    <source>
        <dbReference type="PROSITE" id="PS00624"/>
    </source>
</evidence>
<dbReference type="STRING" id="94128.A0A2A3ELG1"/>
<feature type="compositionally biased region" description="Polar residues" evidence="5">
    <location>
        <begin position="728"/>
        <end position="737"/>
    </location>
</feature>
<dbReference type="SUPFAM" id="SSF54373">
    <property type="entry name" value="FAD-linked reductases, C-terminal domain"/>
    <property type="match status" value="1"/>
</dbReference>
<dbReference type="PANTHER" id="PTHR11552:SF147">
    <property type="entry name" value="CHOLINE DEHYDROGENASE, MITOCHONDRIAL"/>
    <property type="match status" value="1"/>
</dbReference>
<dbReference type="Proteomes" id="UP000242457">
    <property type="component" value="Unassembled WGS sequence"/>
</dbReference>
<dbReference type="SUPFAM" id="SSF51905">
    <property type="entry name" value="FAD/NAD(P)-binding domain"/>
    <property type="match status" value="1"/>
</dbReference>
<keyword evidence="4" id="KW-0274">FAD</keyword>
<dbReference type="PROSITE" id="PS00624">
    <property type="entry name" value="GMC_OXRED_2"/>
    <property type="match status" value="1"/>
</dbReference>
<comment type="cofactor">
    <cofactor evidence="1">
        <name>FAD</name>
        <dbReference type="ChEBI" id="CHEBI:57692"/>
    </cofactor>
</comment>
<name>A0A2A3ELG1_APICC</name>
<dbReference type="GO" id="GO:0050660">
    <property type="term" value="F:flavin adenine dinucleotide binding"/>
    <property type="evidence" value="ECO:0007669"/>
    <property type="project" value="InterPro"/>
</dbReference>
<feature type="domain" description="Glucose-methanol-choline oxidoreductase N-terminal" evidence="6">
    <location>
        <begin position="356"/>
        <end position="370"/>
    </location>
</feature>
<dbReference type="Gene3D" id="3.50.50.60">
    <property type="entry name" value="FAD/NAD(P)-binding domain"/>
    <property type="match status" value="2"/>
</dbReference>
<evidence type="ECO:0000256" key="2">
    <source>
        <dbReference type="ARBA" id="ARBA00010790"/>
    </source>
</evidence>
<dbReference type="InterPro" id="IPR000172">
    <property type="entry name" value="GMC_OxRdtase_N"/>
</dbReference>